<organism evidence="2 3">
    <name type="scientific">Trichinella murrelli</name>
    <dbReference type="NCBI Taxonomy" id="144512"/>
    <lineage>
        <taxon>Eukaryota</taxon>
        <taxon>Metazoa</taxon>
        <taxon>Ecdysozoa</taxon>
        <taxon>Nematoda</taxon>
        <taxon>Enoplea</taxon>
        <taxon>Dorylaimia</taxon>
        <taxon>Trichinellida</taxon>
        <taxon>Trichinellidae</taxon>
        <taxon>Trichinella</taxon>
    </lineage>
</organism>
<dbReference type="AlphaFoldDB" id="A0A0V0U6Z5"/>
<accession>A0A0V0U6Z5</accession>
<dbReference type="EMBL" id="JYDJ01000050">
    <property type="protein sequence ID" value="KRX46877.1"/>
    <property type="molecule type" value="Genomic_DNA"/>
</dbReference>
<name>A0A0V0U6Z5_9BILA</name>
<reference evidence="2 3" key="1">
    <citation type="submission" date="2015-01" db="EMBL/GenBank/DDBJ databases">
        <title>Evolution of Trichinella species and genotypes.</title>
        <authorList>
            <person name="Korhonen P.K."/>
            <person name="Edoardo P."/>
            <person name="Giuseppe L.R."/>
            <person name="Gasser R.B."/>
        </authorList>
    </citation>
    <scope>NUCLEOTIDE SEQUENCE [LARGE SCALE GENOMIC DNA]</scope>
    <source>
        <strain evidence="2">ISS417</strain>
    </source>
</reference>
<sequence length="267" mass="28989">MIEVTGDGDASRYLYSRGLIVFSRRLTARQRHKSTSAPIYWTLVLHCMVNAHPTGRTLVNKGDRWSGDPAGKSAKPGQSSTKNALLSRMFDDCIQCLLFSSLIMGVAIYVGGGGGDGGAQHSQRNGQLTEMTRMNSKVQEIAHKRALLFNKVDKGHCLKGNCPSCDKTSLLSQCGQTGGQLAGKRAHWCWTSVVPGGSASVILPTHCRMVKGDDHDQSCKPSRLWEQRNADFKTAPAPSGRTLMTLTCDVALAKAYLCIPAVIRKKI</sequence>
<keyword evidence="3" id="KW-1185">Reference proteome</keyword>
<proteinExistence type="predicted"/>
<evidence type="ECO:0000256" key="1">
    <source>
        <dbReference type="SAM" id="MobiDB-lite"/>
    </source>
</evidence>
<dbReference type="OrthoDB" id="10363395at2759"/>
<feature type="region of interest" description="Disordered" evidence="1">
    <location>
        <begin position="59"/>
        <end position="79"/>
    </location>
</feature>
<evidence type="ECO:0000313" key="3">
    <source>
        <dbReference type="Proteomes" id="UP000055048"/>
    </source>
</evidence>
<protein>
    <submittedName>
        <fullName evidence="2">Uncharacterized protein</fullName>
    </submittedName>
</protein>
<evidence type="ECO:0000313" key="2">
    <source>
        <dbReference type="EMBL" id="KRX46877.1"/>
    </source>
</evidence>
<comment type="caution">
    <text evidence="2">The sequence shown here is derived from an EMBL/GenBank/DDBJ whole genome shotgun (WGS) entry which is preliminary data.</text>
</comment>
<dbReference type="Proteomes" id="UP000055048">
    <property type="component" value="Unassembled WGS sequence"/>
</dbReference>
<gene>
    <name evidence="2" type="ORF">T05_13470</name>
</gene>